<dbReference type="Gene3D" id="2.40.50.100">
    <property type="match status" value="1"/>
</dbReference>
<dbReference type="InterPro" id="IPR058626">
    <property type="entry name" value="MdtA-like_b-barrel"/>
</dbReference>
<dbReference type="Pfam" id="PF25876">
    <property type="entry name" value="HH_MFP_RND"/>
    <property type="match status" value="1"/>
</dbReference>
<dbReference type="PROSITE" id="PS51257">
    <property type="entry name" value="PROKAR_LIPOPROTEIN"/>
    <property type="match status" value="1"/>
</dbReference>
<dbReference type="RefSeq" id="WP_161493515.1">
    <property type="nucleotide sequence ID" value="NZ_CP022115.1"/>
</dbReference>
<dbReference type="GO" id="GO:0022857">
    <property type="term" value="F:transmembrane transporter activity"/>
    <property type="evidence" value="ECO:0007669"/>
    <property type="project" value="InterPro"/>
</dbReference>
<feature type="domain" description="Multidrug resistance protein MdtA-like alpha-helical hairpin" evidence="6">
    <location>
        <begin position="105"/>
        <end position="174"/>
    </location>
</feature>
<evidence type="ECO:0000259" key="7">
    <source>
        <dbReference type="Pfam" id="PF25917"/>
    </source>
</evidence>
<dbReference type="GO" id="GO:0005886">
    <property type="term" value="C:plasma membrane"/>
    <property type="evidence" value="ECO:0007669"/>
    <property type="project" value="TreeGrafter"/>
</dbReference>
<evidence type="ECO:0000256" key="5">
    <source>
        <dbReference type="SAM" id="SignalP"/>
    </source>
</evidence>
<feature type="domain" description="Multidrug resistance protein MdtA-like barrel-sandwich hybrid" evidence="7">
    <location>
        <begin position="65"/>
        <end position="202"/>
    </location>
</feature>
<dbReference type="Gene3D" id="1.10.287.470">
    <property type="entry name" value="Helix hairpin bin"/>
    <property type="match status" value="1"/>
</dbReference>
<dbReference type="InterPro" id="IPR006143">
    <property type="entry name" value="RND_pump_MFP"/>
</dbReference>
<dbReference type="InterPro" id="IPR058624">
    <property type="entry name" value="MdtA-like_HH"/>
</dbReference>
<evidence type="ECO:0000313" key="11">
    <source>
        <dbReference type="Proteomes" id="UP000197424"/>
    </source>
</evidence>
<dbReference type="Proteomes" id="UP000197424">
    <property type="component" value="Chromosome"/>
</dbReference>
<feature type="chain" id="PRO_5012941927" evidence="5">
    <location>
        <begin position="25"/>
        <end position="411"/>
    </location>
</feature>
<feature type="region of interest" description="Disordered" evidence="4">
    <location>
        <begin position="386"/>
        <end position="411"/>
    </location>
</feature>
<reference evidence="11" key="1">
    <citation type="submission" date="2017-06" db="EMBL/GenBank/DDBJ databases">
        <title>Whole genome sequence of Laribacter hongkongensis LHGZ1.</title>
        <authorList>
            <person name="Chen D."/>
            <person name="Wu H."/>
            <person name="Chen J."/>
        </authorList>
    </citation>
    <scope>NUCLEOTIDE SEQUENCE [LARGE SCALE GENOMIC DNA]</scope>
    <source>
        <strain evidence="11">LHGZ1</strain>
    </source>
</reference>
<dbReference type="InterPro" id="IPR058627">
    <property type="entry name" value="MdtA-like_C"/>
</dbReference>
<comment type="similarity">
    <text evidence="2">Belongs to the membrane fusion protein (MFP) (TC 8.A.1) family.</text>
</comment>
<dbReference type="FunFam" id="2.40.420.20:FF:000001">
    <property type="entry name" value="Efflux RND transporter periplasmic adaptor subunit"/>
    <property type="match status" value="1"/>
</dbReference>
<feature type="coiled-coil region" evidence="3">
    <location>
        <begin position="102"/>
        <end position="170"/>
    </location>
</feature>
<dbReference type="Gene3D" id="2.40.420.20">
    <property type="match status" value="1"/>
</dbReference>
<dbReference type="EMBL" id="CP022115">
    <property type="protein sequence ID" value="ASJ24515.1"/>
    <property type="molecule type" value="Genomic_DNA"/>
</dbReference>
<proteinExistence type="inferred from homology"/>
<dbReference type="Pfam" id="PF25967">
    <property type="entry name" value="RND-MFP_C"/>
    <property type="match status" value="1"/>
</dbReference>
<organism evidence="10 11">
    <name type="scientific">Laribacter hongkongensis</name>
    <dbReference type="NCBI Taxonomy" id="168471"/>
    <lineage>
        <taxon>Bacteria</taxon>
        <taxon>Pseudomonadati</taxon>
        <taxon>Pseudomonadota</taxon>
        <taxon>Betaproteobacteria</taxon>
        <taxon>Neisseriales</taxon>
        <taxon>Aquaspirillaceae</taxon>
        <taxon>Laribacter</taxon>
    </lineage>
</organism>
<dbReference type="Pfam" id="PF25944">
    <property type="entry name" value="Beta-barrel_RND"/>
    <property type="match status" value="1"/>
</dbReference>
<dbReference type="PANTHER" id="PTHR30158">
    <property type="entry name" value="ACRA/E-RELATED COMPONENT OF DRUG EFFLUX TRANSPORTER"/>
    <property type="match status" value="1"/>
</dbReference>
<feature type="signal peptide" evidence="5">
    <location>
        <begin position="1"/>
        <end position="24"/>
    </location>
</feature>
<protein>
    <submittedName>
        <fullName evidence="10">Efflux transporter, RND family, MFP subunit</fullName>
    </submittedName>
</protein>
<gene>
    <name evidence="10" type="ORF">LHGZ1_1684</name>
</gene>
<accession>A0A248LJ00</accession>
<evidence type="ECO:0000256" key="3">
    <source>
        <dbReference type="SAM" id="Coils"/>
    </source>
</evidence>
<dbReference type="SUPFAM" id="SSF111369">
    <property type="entry name" value="HlyD-like secretion proteins"/>
    <property type="match status" value="1"/>
</dbReference>
<feature type="domain" description="Multidrug resistance protein MdtA-like beta-barrel" evidence="8">
    <location>
        <begin position="210"/>
        <end position="298"/>
    </location>
</feature>
<keyword evidence="5" id="KW-0732">Signal</keyword>
<dbReference type="Gene3D" id="2.40.30.170">
    <property type="match status" value="1"/>
</dbReference>
<dbReference type="GO" id="GO:0046677">
    <property type="term" value="P:response to antibiotic"/>
    <property type="evidence" value="ECO:0007669"/>
    <property type="project" value="TreeGrafter"/>
</dbReference>
<sequence>MHRPPAARWSPVVPSCVLTALLLAGCNKPAETPAVPPQVVKAMTVTRQDVPIDFPFVATTESSQNVEINARVTGYLERKTYDEGGTVKKGQTLFVLDQKPFLASLESARAQLANSRAALETARLNLRRYQALAPRGAASQSDLDNATGSYQQAQASVKAAEASVQQAELNLGYTVITSPVDGVAGLAIPAIGTYIGSSNSNLTTVATLNPMWIKFSVSEGQVQAQQQAVRSGSLLTPADGRYQVEILRSTGEPYDLEGVVTTASPFYDNATGTFVVRATVNNSKGMLRPNQYVNIRLKGAVRPGSIVLPQRAVQQGPGSQYVWVVGKDNTAEYRPVTVGPWQNLGWLIQNGLEPGEKVVVEGLTALRPGAPMKVSQLSPAELAALLGEPAPAAPDTSAAAPAAKLPPGTRP</sequence>
<evidence type="ECO:0000256" key="1">
    <source>
        <dbReference type="ARBA" id="ARBA00004196"/>
    </source>
</evidence>
<dbReference type="AlphaFoldDB" id="A0A248LJ00"/>
<dbReference type="Pfam" id="PF25917">
    <property type="entry name" value="BSH_RND"/>
    <property type="match status" value="1"/>
</dbReference>
<evidence type="ECO:0000259" key="8">
    <source>
        <dbReference type="Pfam" id="PF25944"/>
    </source>
</evidence>
<evidence type="ECO:0000256" key="2">
    <source>
        <dbReference type="ARBA" id="ARBA00009477"/>
    </source>
</evidence>
<comment type="subcellular location">
    <subcellularLocation>
        <location evidence="1">Cell envelope</location>
    </subcellularLocation>
</comment>
<evidence type="ECO:0000259" key="6">
    <source>
        <dbReference type="Pfam" id="PF25876"/>
    </source>
</evidence>
<name>A0A248LJ00_9NEIS</name>
<dbReference type="GO" id="GO:0030313">
    <property type="term" value="C:cell envelope"/>
    <property type="evidence" value="ECO:0007669"/>
    <property type="project" value="UniProtKB-SubCell"/>
</dbReference>
<dbReference type="InterPro" id="IPR058625">
    <property type="entry name" value="MdtA-like_BSH"/>
</dbReference>
<evidence type="ECO:0000256" key="4">
    <source>
        <dbReference type="SAM" id="MobiDB-lite"/>
    </source>
</evidence>
<evidence type="ECO:0000313" key="10">
    <source>
        <dbReference type="EMBL" id="ASJ24515.1"/>
    </source>
</evidence>
<feature type="domain" description="Multidrug resistance protein MdtA-like C-terminal permuted SH3" evidence="9">
    <location>
        <begin position="306"/>
        <end position="363"/>
    </location>
</feature>
<keyword evidence="3" id="KW-0175">Coiled coil</keyword>
<evidence type="ECO:0000259" key="9">
    <source>
        <dbReference type="Pfam" id="PF25967"/>
    </source>
</evidence>
<dbReference type="NCBIfam" id="TIGR01730">
    <property type="entry name" value="RND_mfp"/>
    <property type="match status" value="1"/>
</dbReference>